<evidence type="ECO:0000313" key="2">
    <source>
        <dbReference type="Proteomes" id="UP000275408"/>
    </source>
</evidence>
<dbReference type="Proteomes" id="UP000275408">
    <property type="component" value="Unassembled WGS sequence"/>
</dbReference>
<sequence length="203" mass="22863">MEEIMYPLAHTIMCLKKNFEESLFLYVQLFPSILAISKLHCLYLMGTGFESCLAMVGNLNWKCQVFPMEHNGTCYILKMESPYFNRVFVRAQTPQGQSCLLNITGANDRRADTTTIVMDLNDITSPVVVKTYSSTPALIKPKDVPTKNGKRGTPITGEEMLMNQLGRKGVMRKNIMVPVFALRRPLQHEVPQTQKIMAGIGSE</sequence>
<organism evidence="1 2">
    <name type="scientific">Pocillopora damicornis</name>
    <name type="common">Cauliflower coral</name>
    <name type="synonym">Millepora damicornis</name>
    <dbReference type="NCBI Taxonomy" id="46731"/>
    <lineage>
        <taxon>Eukaryota</taxon>
        <taxon>Metazoa</taxon>
        <taxon>Cnidaria</taxon>
        <taxon>Anthozoa</taxon>
        <taxon>Hexacorallia</taxon>
        <taxon>Scleractinia</taxon>
        <taxon>Astrocoeniina</taxon>
        <taxon>Pocilloporidae</taxon>
        <taxon>Pocillopora</taxon>
    </lineage>
</organism>
<comment type="caution">
    <text evidence="1">The sequence shown here is derived from an EMBL/GenBank/DDBJ whole genome shotgun (WGS) entry which is preliminary data.</text>
</comment>
<gene>
    <name evidence="1" type="ORF">pdam_00011760</name>
</gene>
<dbReference type="AlphaFoldDB" id="A0A3M6UDJ1"/>
<reference evidence="1 2" key="1">
    <citation type="journal article" date="2018" name="Sci. Rep.">
        <title>Comparative analysis of the Pocillopora damicornis genome highlights role of immune system in coral evolution.</title>
        <authorList>
            <person name="Cunning R."/>
            <person name="Bay R.A."/>
            <person name="Gillette P."/>
            <person name="Baker A.C."/>
            <person name="Traylor-Knowles N."/>
        </authorList>
    </citation>
    <scope>NUCLEOTIDE SEQUENCE [LARGE SCALE GENOMIC DNA]</scope>
    <source>
        <strain evidence="1">RSMAS</strain>
        <tissue evidence="1">Whole animal</tissue>
    </source>
</reference>
<protein>
    <submittedName>
        <fullName evidence="1">Uncharacterized protein</fullName>
    </submittedName>
</protein>
<evidence type="ECO:0000313" key="1">
    <source>
        <dbReference type="EMBL" id="RMX51757.1"/>
    </source>
</evidence>
<name>A0A3M6UDJ1_POCDA</name>
<proteinExistence type="predicted"/>
<dbReference type="EMBL" id="RCHS01001723">
    <property type="protein sequence ID" value="RMX51757.1"/>
    <property type="molecule type" value="Genomic_DNA"/>
</dbReference>
<keyword evidence="2" id="KW-1185">Reference proteome</keyword>
<feature type="non-terminal residue" evidence="1">
    <location>
        <position position="203"/>
    </location>
</feature>
<accession>A0A3M6UDJ1</accession>